<dbReference type="InterPro" id="IPR036397">
    <property type="entry name" value="RNaseH_sf"/>
</dbReference>
<evidence type="ECO:0000313" key="2">
    <source>
        <dbReference type="RefSeq" id="XP_065662665.1"/>
    </source>
</evidence>
<dbReference type="Pfam" id="PF01359">
    <property type="entry name" value="Transposase_1"/>
    <property type="match status" value="1"/>
</dbReference>
<dbReference type="RefSeq" id="XP_065662665.1">
    <property type="nucleotide sequence ID" value="XM_065806593.1"/>
</dbReference>
<reference evidence="2 3" key="1">
    <citation type="submission" date="2025-05" db="UniProtKB">
        <authorList>
            <consortium name="RefSeq"/>
        </authorList>
    </citation>
    <scope>IDENTIFICATION</scope>
</reference>
<name>A0ABM4CLK9_HYDVU</name>
<proteinExistence type="predicted"/>
<keyword evidence="1" id="KW-1185">Reference proteome</keyword>
<evidence type="ECO:0000313" key="3">
    <source>
        <dbReference type="RefSeq" id="XP_065662666.1"/>
    </source>
</evidence>
<gene>
    <name evidence="3" type="primary">LOC136085299</name>
    <name evidence="2" type="synonym">LOC136085298</name>
</gene>
<organism evidence="1 3">
    <name type="scientific">Hydra vulgaris</name>
    <name type="common">Hydra</name>
    <name type="synonym">Hydra attenuata</name>
    <dbReference type="NCBI Taxonomy" id="6087"/>
    <lineage>
        <taxon>Eukaryota</taxon>
        <taxon>Metazoa</taxon>
        <taxon>Cnidaria</taxon>
        <taxon>Hydrozoa</taxon>
        <taxon>Hydroidolina</taxon>
        <taxon>Anthoathecata</taxon>
        <taxon>Aplanulata</taxon>
        <taxon>Hydridae</taxon>
        <taxon>Hydra</taxon>
    </lineage>
</organism>
<sequence>MEKFEYRAYIKTRALLGVSAQAISDELVLVHGNQAPKYSIVAKWATLFKDGRESLEDDPRSGHPRTTYTAKNIERVRAMIEENPHATHDIIEALTSINRFTINEIIHNSLKKRKLTSRWIPHELTDQNRKNRVEAWDELWFYLRQVRHKSANASWVGEGESPRTIVRCDRFQPKNMLYIFFKTTGVVHLGYVEKGDTIASEYYIKNCLKPLICEINKQRPKTGNSNSNSKFQISP</sequence>
<evidence type="ECO:0000313" key="1">
    <source>
        <dbReference type="Proteomes" id="UP001652625"/>
    </source>
</evidence>
<protein>
    <submittedName>
        <fullName evidence="2 3">Histone-lysine N-methyltransferase SETMAR-like</fullName>
    </submittedName>
</protein>
<dbReference type="PANTHER" id="PTHR46060:SF1">
    <property type="entry name" value="MARINER MOS1 TRANSPOSASE-LIKE PROTEIN"/>
    <property type="match status" value="1"/>
</dbReference>
<dbReference type="InterPro" id="IPR001888">
    <property type="entry name" value="Transposase_1"/>
</dbReference>
<dbReference type="Proteomes" id="UP001652625">
    <property type="component" value="Chromosome 09"/>
</dbReference>
<dbReference type="RefSeq" id="XP_065662666.1">
    <property type="nucleotide sequence ID" value="XM_065806594.1"/>
</dbReference>
<accession>A0ABM4CLK9</accession>
<dbReference type="PANTHER" id="PTHR46060">
    <property type="entry name" value="MARINER MOS1 TRANSPOSASE-LIKE PROTEIN"/>
    <property type="match status" value="1"/>
</dbReference>
<dbReference type="InterPro" id="IPR052709">
    <property type="entry name" value="Transposase-MT_Hybrid"/>
</dbReference>
<dbReference type="Gene3D" id="3.30.420.10">
    <property type="entry name" value="Ribonuclease H-like superfamily/Ribonuclease H"/>
    <property type="match status" value="1"/>
</dbReference>
<dbReference type="GeneID" id="136085299"/>